<keyword evidence="4" id="KW-1003">Cell membrane</keyword>
<keyword evidence="21" id="KW-1185">Reference proteome</keyword>
<reference evidence="21" key="1">
    <citation type="submission" date="2012-01" db="EMBL/GenBank/DDBJ databases">
        <authorList>
            <person name="Walter R."/>
            <person name="Schartl M."/>
            <person name="Warren W."/>
        </authorList>
    </citation>
    <scope>NUCLEOTIDE SEQUENCE [LARGE SCALE GENOMIC DNA]</scope>
    <source>
        <strain evidence="21">JP 163 A</strain>
    </source>
</reference>
<dbReference type="InParanoid" id="A0A3B5QQE0"/>
<dbReference type="InterPro" id="IPR000402">
    <property type="entry name" value="Na/K_ATPase_sub_beta"/>
</dbReference>
<evidence type="ECO:0000256" key="4">
    <source>
        <dbReference type="ARBA" id="ARBA00022475"/>
    </source>
</evidence>
<evidence type="ECO:0000313" key="21">
    <source>
        <dbReference type="Proteomes" id="UP000002852"/>
    </source>
</evidence>
<sequence length="106" mass="12114">MSGKKESGGGWRKVLWDPEKREFLGRTGDSWLKISVFYVIFYTFLSGIFIGTILVLLMTLNMYKPKYQDRIVSSGLNRWIYSLDLKEICVSAVLQFSGSLFQICGA</sequence>
<evidence type="ECO:0000256" key="16">
    <source>
        <dbReference type="ARBA" id="ARBA00023201"/>
    </source>
</evidence>
<evidence type="ECO:0000256" key="12">
    <source>
        <dbReference type="ARBA" id="ARBA00023065"/>
    </source>
</evidence>
<dbReference type="Pfam" id="PF00287">
    <property type="entry name" value="Na_K-ATPase"/>
    <property type="match status" value="1"/>
</dbReference>
<evidence type="ECO:0000256" key="1">
    <source>
        <dbReference type="ARBA" id="ARBA00004401"/>
    </source>
</evidence>
<dbReference type="GO" id="GO:0030007">
    <property type="term" value="P:intracellular potassium ion homeostasis"/>
    <property type="evidence" value="ECO:0007669"/>
    <property type="project" value="TreeGrafter"/>
</dbReference>
<evidence type="ECO:0000256" key="3">
    <source>
        <dbReference type="ARBA" id="ARBA00022448"/>
    </source>
</evidence>
<evidence type="ECO:0000256" key="18">
    <source>
        <dbReference type="ARBA" id="ARBA00038795"/>
    </source>
</evidence>
<dbReference type="PANTHER" id="PTHR11523:SF10">
    <property type="entry name" value="SODIUM_POTASSIUM-TRANSPORTING ATPASE SUBUNIT BETA-1"/>
    <property type="match status" value="1"/>
</dbReference>
<evidence type="ECO:0000313" key="20">
    <source>
        <dbReference type="Ensembl" id="ENSXMAP00000032821.1"/>
    </source>
</evidence>
<dbReference type="GeneTree" id="ENSGT01030000234579"/>
<dbReference type="GO" id="GO:0001671">
    <property type="term" value="F:ATPase activator activity"/>
    <property type="evidence" value="ECO:0007669"/>
    <property type="project" value="TreeGrafter"/>
</dbReference>
<evidence type="ECO:0000256" key="9">
    <source>
        <dbReference type="ARBA" id="ARBA00022968"/>
    </source>
</evidence>
<keyword evidence="14" id="KW-1015">Disulfide bond</keyword>
<keyword evidence="10 19" id="KW-1133">Transmembrane helix</keyword>
<organism evidence="20 21">
    <name type="scientific">Xiphophorus maculatus</name>
    <name type="common">Southern platyfish</name>
    <name type="synonym">Platypoecilus maculatus</name>
    <dbReference type="NCBI Taxonomy" id="8083"/>
    <lineage>
        <taxon>Eukaryota</taxon>
        <taxon>Metazoa</taxon>
        <taxon>Chordata</taxon>
        <taxon>Craniata</taxon>
        <taxon>Vertebrata</taxon>
        <taxon>Euteleostomi</taxon>
        <taxon>Actinopterygii</taxon>
        <taxon>Neopterygii</taxon>
        <taxon>Teleostei</taxon>
        <taxon>Neoteleostei</taxon>
        <taxon>Acanthomorphata</taxon>
        <taxon>Ovalentaria</taxon>
        <taxon>Atherinomorphae</taxon>
        <taxon>Cyprinodontiformes</taxon>
        <taxon>Poeciliidae</taxon>
        <taxon>Poeciliinae</taxon>
        <taxon>Xiphophorus</taxon>
    </lineage>
</organism>
<comment type="similarity">
    <text evidence="2">Belongs to the X(+)/potassium ATPases subunit beta family.</text>
</comment>
<evidence type="ECO:0000256" key="11">
    <source>
        <dbReference type="ARBA" id="ARBA00023053"/>
    </source>
</evidence>
<reference evidence="21" key="2">
    <citation type="journal article" date="2013" name="Nat. Genet.">
        <title>The genome of the platyfish, Xiphophorus maculatus, provides insights into evolutionary adaptation and several complex traits.</title>
        <authorList>
            <person name="Schartl M."/>
            <person name="Walter R.B."/>
            <person name="Shen Y."/>
            <person name="Garcia T."/>
            <person name="Catchen J."/>
            <person name="Amores A."/>
            <person name="Braasch I."/>
            <person name="Chalopin D."/>
            <person name="Volff J.N."/>
            <person name="Lesch K.P."/>
            <person name="Bisazza A."/>
            <person name="Minx P."/>
            <person name="Hillier L."/>
            <person name="Wilson R.K."/>
            <person name="Fuerstenberg S."/>
            <person name="Boore J."/>
            <person name="Searle S."/>
            <person name="Postlethwait J.H."/>
            <person name="Warren W.C."/>
        </authorList>
    </citation>
    <scope>NUCLEOTIDE SEQUENCE [LARGE SCALE GENOMIC DNA]</scope>
    <source>
        <strain evidence="21">JP 163 A</strain>
    </source>
</reference>
<dbReference type="STRING" id="8083.ENSXMAP00000032821"/>
<dbReference type="GO" id="GO:1990573">
    <property type="term" value="P:potassium ion import across plasma membrane"/>
    <property type="evidence" value="ECO:0007669"/>
    <property type="project" value="TreeGrafter"/>
</dbReference>
<proteinExistence type="inferred from homology"/>
<evidence type="ECO:0000256" key="2">
    <source>
        <dbReference type="ARBA" id="ARBA00005876"/>
    </source>
</evidence>
<evidence type="ECO:0000256" key="13">
    <source>
        <dbReference type="ARBA" id="ARBA00023136"/>
    </source>
</evidence>
<dbReference type="Proteomes" id="UP000002852">
    <property type="component" value="Unassembled WGS sequence"/>
</dbReference>
<evidence type="ECO:0000256" key="17">
    <source>
        <dbReference type="ARBA" id="ARBA00025540"/>
    </source>
</evidence>
<keyword evidence="13 19" id="KW-0472">Membrane</keyword>
<keyword evidence="6" id="KW-0740">Sodium/potassium transport</keyword>
<dbReference type="PANTHER" id="PTHR11523">
    <property type="entry name" value="SODIUM/POTASSIUM-DEPENDENT ATPASE BETA SUBUNIT"/>
    <property type="match status" value="1"/>
</dbReference>
<dbReference type="GO" id="GO:0036376">
    <property type="term" value="P:sodium ion export across plasma membrane"/>
    <property type="evidence" value="ECO:0007669"/>
    <property type="project" value="TreeGrafter"/>
</dbReference>
<dbReference type="OMA" id="GSLFQIC"/>
<evidence type="ECO:0000256" key="19">
    <source>
        <dbReference type="SAM" id="Phobius"/>
    </source>
</evidence>
<reference evidence="20" key="4">
    <citation type="submission" date="2025-09" db="UniProtKB">
        <authorList>
            <consortium name="Ensembl"/>
        </authorList>
    </citation>
    <scope>IDENTIFICATION</scope>
    <source>
        <strain evidence="20">JP 163 A</strain>
    </source>
</reference>
<evidence type="ECO:0000256" key="14">
    <source>
        <dbReference type="ARBA" id="ARBA00023157"/>
    </source>
</evidence>
<keyword evidence="7 19" id="KW-0812">Transmembrane</keyword>
<evidence type="ECO:0000256" key="7">
    <source>
        <dbReference type="ARBA" id="ARBA00022692"/>
    </source>
</evidence>
<feature type="transmembrane region" description="Helical" evidence="19">
    <location>
        <begin position="36"/>
        <end position="60"/>
    </location>
</feature>
<keyword evidence="9" id="KW-0735">Signal-anchor</keyword>
<dbReference type="AlphaFoldDB" id="A0A3B5QQE0"/>
<dbReference type="Ensembl" id="ENSXMAT00000024249.1">
    <property type="protein sequence ID" value="ENSXMAP00000032821.1"/>
    <property type="gene ID" value="ENSXMAG00000026549.1"/>
</dbReference>
<dbReference type="GO" id="GO:0006883">
    <property type="term" value="P:intracellular sodium ion homeostasis"/>
    <property type="evidence" value="ECO:0007669"/>
    <property type="project" value="TreeGrafter"/>
</dbReference>
<keyword evidence="12" id="KW-0406">Ion transport</keyword>
<dbReference type="Gene3D" id="2.60.40.1660">
    <property type="entry name" value="Na, k-atpase alpha subunit"/>
    <property type="match status" value="1"/>
</dbReference>
<dbReference type="GO" id="GO:0005890">
    <property type="term" value="C:sodium:potassium-exchanging ATPase complex"/>
    <property type="evidence" value="ECO:0007669"/>
    <property type="project" value="InterPro"/>
</dbReference>
<dbReference type="InterPro" id="IPR038702">
    <property type="entry name" value="Na/K_ATPase_sub_beta_sf"/>
</dbReference>
<keyword evidence="15" id="KW-0325">Glycoprotein</keyword>
<evidence type="ECO:0000256" key="10">
    <source>
        <dbReference type="ARBA" id="ARBA00022989"/>
    </source>
</evidence>
<keyword evidence="8" id="KW-0630">Potassium</keyword>
<keyword evidence="16" id="KW-0739">Sodium transport</keyword>
<keyword evidence="5" id="KW-0633">Potassium transport</keyword>
<evidence type="ECO:0000256" key="6">
    <source>
        <dbReference type="ARBA" id="ARBA00022607"/>
    </source>
</evidence>
<dbReference type="FunFam" id="1.20.5.170:FF:000062">
    <property type="entry name" value="Sodium/potassium-transporting ATPase subunit beta"/>
    <property type="match status" value="1"/>
</dbReference>
<keyword evidence="11" id="KW-0915">Sodium</keyword>
<evidence type="ECO:0000256" key="5">
    <source>
        <dbReference type="ARBA" id="ARBA00022538"/>
    </source>
</evidence>
<comment type="subunit">
    <text evidence="18">The sodium/potassium-transporting ATPase is composed of a catalytic alpha subunit, an auxiliary non-catalytic beta subunit and an additional regulatory subunit.</text>
</comment>
<accession>A0A3B5QQE0</accession>
<comment type="function">
    <text evidence="17">This is the non-catalytic component of the active enzyme, which catalyzes the hydrolysis of ATP coupled with the exchange of Na(+) and K(+) ions across the plasma membrane. The beta subunit regulates, through assembly of alpha/beta heterodimers, the number of sodium pumps transported to the plasma membrane.</text>
</comment>
<reference evidence="20" key="3">
    <citation type="submission" date="2025-08" db="UniProtKB">
        <authorList>
            <consortium name="Ensembl"/>
        </authorList>
    </citation>
    <scope>IDENTIFICATION</scope>
    <source>
        <strain evidence="20">JP 163 A</strain>
    </source>
</reference>
<evidence type="ECO:0000256" key="8">
    <source>
        <dbReference type="ARBA" id="ARBA00022958"/>
    </source>
</evidence>
<evidence type="ECO:0000256" key="15">
    <source>
        <dbReference type="ARBA" id="ARBA00023180"/>
    </source>
</evidence>
<protein>
    <submittedName>
        <fullName evidence="20">Uncharacterized protein</fullName>
    </submittedName>
</protein>
<name>A0A3B5QQE0_XIPMA</name>
<comment type="subcellular location">
    <subcellularLocation>
        <location evidence="1">Cell membrane</location>
        <topology evidence="1">Single-pass type II membrane protein</topology>
    </subcellularLocation>
</comment>
<keyword evidence="3" id="KW-0813">Transport</keyword>